<keyword evidence="2" id="KW-0456">Lyase</keyword>
<dbReference type="InterPro" id="IPR029045">
    <property type="entry name" value="ClpP/crotonase-like_dom_sf"/>
</dbReference>
<dbReference type="NCBIfam" id="NF005498">
    <property type="entry name" value="PRK07112.1"/>
    <property type="match status" value="1"/>
</dbReference>
<evidence type="ECO:0000313" key="2">
    <source>
        <dbReference type="EMBL" id="MEO2219441.1"/>
    </source>
</evidence>
<dbReference type="GO" id="GO:0004300">
    <property type="term" value="F:enoyl-CoA hydratase activity"/>
    <property type="evidence" value="ECO:0007669"/>
    <property type="project" value="UniProtKB-EC"/>
</dbReference>
<dbReference type="Gene3D" id="3.90.226.10">
    <property type="entry name" value="2-enoyl-CoA Hydratase, Chain A, domain 1"/>
    <property type="match status" value="1"/>
</dbReference>
<comment type="similarity">
    <text evidence="1">Belongs to the enoyl-CoA hydratase/isomerase family.</text>
</comment>
<sequence length="263" mass="28935">MDLLSRSWETLQVRLEDEVCFIRIHRPDAGNAINDMLIEEMSTVLAACDEAAKVVVLEGLPEVFCAGADFRQIEQRLDAGDANGGGQHPEPLYRLWQKLACGPYVTIAHVKGKANAGGIGFVSACDIVLSDDKATFGLSELLFGLMPACVLPFLIRRVGFSKANYMTLTTQPVSAALAREWGLVDACDENSDKLLRAQLLRLRRMGKTGIARYKRYATALDDSLQRSMAPALAANVEVFSDADNLEKIARFVRTGRFPWEGQP</sequence>
<name>A0ABV0FH82_9NEIS</name>
<dbReference type="RefSeq" id="WP_347371963.1">
    <property type="nucleotide sequence ID" value="NZ_JBDOJC010000001.1"/>
</dbReference>
<evidence type="ECO:0000256" key="1">
    <source>
        <dbReference type="ARBA" id="ARBA00005254"/>
    </source>
</evidence>
<evidence type="ECO:0000313" key="3">
    <source>
        <dbReference type="Proteomes" id="UP001455709"/>
    </source>
</evidence>
<dbReference type="PANTHER" id="PTHR42964">
    <property type="entry name" value="ENOYL-COA HYDRATASE"/>
    <property type="match status" value="1"/>
</dbReference>
<dbReference type="SUPFAM" id="SSF52096">
    <property type="entry name" value="ClpP/crotonase"/>
    <property type="match status" value="1"/>
</dbReference>
<proteinExistence type="inferred from homology"/>
<dbReference type="InterPro" id="IPR001753">
    <property type="entry name" value="Enoyl-CoA_hydra/iso"/>
</dbReference>
<dbReference type="Pfam" id="PF00378">
    <property type="entry name" value="ECH_1"/>
    <property type="match status" value="1"/>
</dbReference>
<protein>
    <submittedName>
        <fullName evidence="2">Enoyl-CoA hydratase/isomerase</fullName>
        <ecNumber evidence="2">4.2.1.17</ecNumber>
    </submittedName>
</protein>
<dbReference type="InterPro" id="IPR051683">
    <property type="entry name" value="Enoyl-CoA_Hydratase/Isomerase"/>
</dbReference>
<dbReference type="CDD" id="cd06558">
    <property type="entry name" value="crotonase-like"/>
    <property type="match status" value="1"/>
</dbReference>
<reference evidence="2 3" key="1">
    <citation type="submission" date="2024-05" db="EMBL/GenBank/DDBJ databases">
        <authorList>
            <person name="De Oliveira J.P."/>
            <person name="Noriler S.A."/>
            <person name="De Oliveira A.G."/>
            <person name="Sipoli D.S."/>
        </authorList>
    </citation>
    <scope>NUCLEOTIDE SEQUENCE [LARGE SCALE GENOMIC DNA]</scope>
    <source>
        <strain evidence="2 3">LABIM189</strain>
    </source>
</reference>
<keyword evidence="3" id="KW-1185">Reference proteome</keyword>
<dbReference type="PANTHER" id="PTHR42964:SF1">
    <property type="entry name" value="POLYKETIDE BIOSYNTHESIS ENOYL-COA HYDRATASE PKSH-RELATED"/>
    <property type="match status" value="1"/>
</dbReference>
<accession>A0ABV0FH82</accession>
<organism evidence="2 3">
    <name type="scientific">Chromobacterium vaccinii</name>
    <dbReference type="NCBI Taxonomy" id="1108595"/>
    <lineage>
        <taxon>Bacteria</taxon>
        <taxon>Pseudomonadati</taxon>
        <taxon>Pseudomonadota</taxon>
        <taxon>Betaproteobacteria</taxon>
        <taxon>Neisseriales</taxon>
        <taxon>Chromobacteriaceae</taxon>
        <taxon>Chromobacterium</taxon>
    </lineage>
</organism>
<dbReference type="EMBL" id="JBDOJC010000001">
    <property type="protein sequence ID" value="MEO2219441.1"/>
    <property type="molecule type" value="Genomic_DNA"/>
</dbReference>
<dbReference type="Proteomes" id="UP001455709">
    <property type="component" value="Unassembled WGS sequence"/>
</dbReference>
<dbReference type="EC" id="4.2.1.17" evidence="2"/>
<comment type="caution">
    <text evidence="2">The sequence shown here is derived from an EMBL/GenBank/DDBJ whole genome shotgun (WGS) entry which is preliminary data.</text>
</comment>
<gene>
    <name evidence="2" type="ORF">ABGV49_20505</name>
</gene>